<dbReference type="RefSeq" id="XP_033583236.1">
    <property type="nucleotide sequence ID" value="XM_033724918.1"/>
</dbReference>
<reference evidence="3" key="2">
    <citation type="submission" date="2020-04" db="EMBL/GenBank/DDBJ databases">
        <authorList>
            <consortium name="NCBI Genome Project"/>
        </authorList>
    </citation>
    <scope>NUCLEOTIDE SEQUENCE</scope>
    <source>
        <strain evidence="3">CBS 304.34</strain>
    </source>
</reference>
<accession>A0A6A6Z571</accession>
<dbReference type="InterPro" id="IPR052567">
    <property type="entry name" value="OP_Dioxygenase"/>
</dbReference>
<dbReference type="Pfam" id="PF01663">
    <property type="entry name" value="Phosphodiest"/>
    <property type="match status" value="1"/>
</dbReference>
<sequence length="477" mass="51394">MVSAVLASVVQSARSAVDSIFSFIRAQGDTDYLGEAVSQLEQHSLQAADLAKKAGADEETVLATLLYDIGIFLPDASKHDAMIASDGTRVGTAGHEVLGENYLRSVGFSDKVAQLVGAHVMAKRYLAAVDPAYFDGLSAASKRSLVYQGGKFSPEEVKAAEKDPLLQQKLAVRRWDNQAKVTGAKVPDLESYKNLAVESSRRKVTLHSRSYIIPRRPTVVICVDGFDPSYLQKGIEDGIIPTLSSFVNKGFHETAEVAMPSFTNPNNVSIITGVPPAIHGIAGNYFLDREAGKDIMIVDDTLLRGSTILEQMSNVGVRIAAVTAKDKLRKILTHGLTLGKGNSVCFSSEKAASCTLEENGISDVEKLVGRPQPPQFSGELSLFVLDAGIKLLEQDRADLFYLTLSDFIQHTHAPREKESDDFYAALDARIARLVELGAKVAISGDHGMNGKCSPDGKPDVFFLQDELRPDSVGALAA</sequence>
<reference evidence="1 3" key="1">
    <citation type="journal article" date="2020" name="Stud. Mycol.">
        <title>101 Dothideomycetes genomes: a test case for predicting lifestyles and emergence of pathogens.</title>
        <authorList>
            <person name="Haridas S."/>
            <person name="Albert R."/>
            <person name="Binder M."/>
            <person name="Bloem J."/>
            <person name="Labutti K."/>
            <person name="Salamov A."/>
            <person name="Andreopoulos B."/>
            <person name="Baker S."/>
            <person name="Barry K."/>
            <person name="Bills G."/>
            <person name="Bluhm B."/>
            <person name="Cannon C."/>
            <person name="Castanera R."/>
            <person name="Culley D."/>
            <person name="Daum C."/>
            <person name="Ezra D."/>
            <person name="Gonzalez J."/>
            <person name="Henrissat B."/>
            <person name="Kuo A."/>
            <person name="Liang C."/>
            <person name="Lipzen A."/>
            <person name="Lutzoni F."/>
            <person name="Magnuson J."/>
            <person name="Mondo S."/>
            <person name="Nolan M."/>
            <person name="Ohm R."/>
            <person name="Pangilinan J."/>
            <person name="Park H.-J."/>
            <person name="Ramirez L."/>
            <person name="Alfaro M."/>
            <person name="Sun H."/>
            <person name="Tritt A."/>
            <person name="Yoshinaga Y."/>
            <person name="Zwiers L.-H."/>
            <person name="Turgeon B."/>
            <person name="Goodwin S."/>
            <person name="Spatafora J."/>
            <person name="Crous P."/>
            <person name="Grigoriev I."/>
        </authorList>
    </citation>
    <scope>NUCLEOTIDE SEQUENCE</scope>
    <source>
        <strain evidence="1 3">CBS 304.34</strain>
    </source>
</reference>
<dbReference type="Gene3D" id="1.10.3210.10">
    <property type="entry name" value="Hypothetical protein af1432"/>
    <property type="match status" value="1"/>
</dbReference>
<keyword evidence="2" id="KW-1185">Reference proteome</keyword>
<dbReference type="PANTHER" id="PTHR40202">
    <property type="match status" value="1"/>
</dbReference>
<dbReference type="Proteomes" id="UP000504636">
    <property type="component" value="Unplaced"/>
</dbReference>
<evidence type="ECO:0000313" key="1">
    <source>
        <dbReference type="EMBL" id="KAF2816272.1"/>
    </source>
</evidence>
<protein>
    <submittedName>
        <fullName evidence="1 3">Alkaline phosphatase-like protein</fullName>
    </submittedName>
</protein>
<evidence type="ECO:0000313" key="3">
    <source>
        <dbReference type="RefSeq" id="XP_033583236.1"/>
    </source>
</evidence>
<reference evidence="3" key="3">
    <citation type="submission" date="2025-04" db="UniProtKB">
        <authorList>
            <consortium name="RefSeq"/>
        </authorList>
    </citation>
    <scope>IDENTIFICATION</scope>
    <source>
        <strain evidence="3">CBS 304.34</strain>
    </source>
</reference>
<dbReference type="CDD" id="cd16018">
    <property type="entry name" value="Enpp"/>
    <property type="match status" value="1"/>
</dbReference>
<dbReference type="EMBL" id="MU003693">
    <property type="protein sequence ID" value="KAF2816272.1"/>
    <property type="molecule type" value="Genomic_DNA"/>
</dbReference>
<proteinExistence type="predicted"/>
<gene>
    <name evidence="1 3" type="ORF">BDZ99DRAFT_514868</name>
</gene>
<dbReference type="GeneID" id="54465811"/>
<name>A0A6A6Z571_9PEZI</name>
<evidence type="ECO:0000313" key="2">
    <source>
        <dbReference type="Proteomes" id="UP000504636"/>
    </source>
</evidence>
<dbReference type="InterPro" id="IPR017850">
    <property type="entry name" value="Alkaline_phosphatase_core_sf"/>
</dbReference>
<organism evidence="1">
    <name type="scientific">Mytilinidion resinicola</name>
    <dbReference type="NCBI Taxonomy" id="574789"/>
    <lineage>
        <taxon>Eukaryota</taxon>
        <taxon>Fungi</taxon>
        <taxon>Dikarya</taxon>
        <taxon>Ascomycota</taxon>
        <taxon>Pezizomycotina</taxon>
        <taxon>Dothideomycetes</taxon>
        <taxon>Pleosporomycetidae</taxon>
        <taxon>Mytilinidiales</taxon>
        <taxon>Mytilinidiaceae</taxon>
        <taxon>Mytilinidion</taxon>
    </lineage>
</organism>
<dbReference type="PANTHER" id="PTHR40202:SF1">
    <property type="entry name" value="HD DOMAIN-CONTAINING PROTEIN"/>
    <property type="match status" value="1"/>
</dbReference>
<dbReference type="InterPro" id="IPR002591">
    <property type="entry name" value="Phosphodiest/P_Trfase"/>
</dbReference>
<dbReference type="Gene3D" id="3.40.720.10">
    <property type="entry name" value="Alkaline Phosphatase, subunit A"/>
    <property type="match status" value="1"/>
</dbReference>
<dbReference type="AlphaFoldDB" id="A0A6A6Z571"/>
<dbReference type="SUPFAM" id="SSF53649">
    <property type="entry name" value="Alkaline phosphatase-like"/>
    <property type="match status" value="1"/>
</dbReference>
<dbReference type="OrthoDB" id="445007at2759"/>